<sequence>MHSRTTKFAMRCVGLPSAAVQSLVPLAADSLTSLKPRGIVNSFAEKQAVEADEDDTGSTLQPLFRHCHSVISSEEVQ</sequence>
<dbReference type="AlphaFoldDB" id="A0A8H7AMH7"/>
<evidence type="ECO:0000313" key="2">
    <source>
        <dbReference type="Proteomes" id="UP000606974"/>
    </source>
</evidence>
<gene>
    <name evidence="1" type="ORF">GJ744_003534</name>
</gene>
<keyword evidence="2" id="KW-1185">Reference proteome</keyword>
<evidence type="ECO:0000313" key="1">
    <source>
        <dbReference type="EMBL" id="KAF7511803.1"/>
    </source>
</evidence>
<reference evidence="1" key="1">
    <citation type="submission" date="2020-02" db="EMBL/GenBank/DDBJ databases">
        <authorList>
            <person name="Palmer J.M."/>
        </authorList>
    </citation>
    <scope>NUCLEOTIDE SEQUENCE</scope>
    <source>
        <strain evidence="1">EPUS1.4</strain>
        <tissue evidence="1">Thallus</tissue>
    </source>
</reference>
<proteinExistence type="predicted"/>
<organism evidence="1 2">
    <name type="scientific">Endocarpon pusillum</name>
    <dbReference type="NCBI Taxonomy" id="364733"/>
    <lineage>
        <taxon>Eukaryota</taxon>
        <taxon>Fungi</taxon>
        <taxon>Dikarya</taxon>
        <taxon>Ascomycota</taxon>
        <taxon>Pezizomycotina</taxon>
        <taxon>Eurotiomycetes</taxon>
        <taxon>Chaetothyriomycetidae</taxon>
        <taxon>Verrucariales</taxon>
        <taxon>Verrucariaceae</taxon>
        <taxon>Endocarpon</taxon>
    </lineage>
</organism>
<dbReference type="EMBL" id="JAACFV010000017">
    <property type="protein sequence ID" value="KAF7511803.1"/>
    <property type="molecule type" value="Genomic_DNA"/>
</dbReference>
<name>A0A8H7AMH7_9EURO</name>
<comment type="caution">
    <text evidence="1">The sequence shown here is derived from an EMBL/GenBank/DDBJ whole genome shotgun (WGS) entry which is preliminary data.</text>
</comment>
<dbReference type="Proteomes" id="UP000606974">
    <property type="component" value="Unassembled WGS sequence"/>
</dbReference>
<protein>
    <submittedName>
        <fullName evidence="1">Uncharacterized protein</fullName>
    </submittedName>
</protein>
<accession>A0A8H7AMH7</accession>